<evidence type="ECO:0000313" key="1">
    <source>
        <dbReference type="EMBL" id="GAD91142.1"/>
    </source>
</evidence>
<dbReference type="EMBL" id="BAUJ01000070">
    <property type="protein sequence ID" value="GAD91142.1"/>
    <property type="molecule type" value="Genomic_DNA"/>
</dbReference>
<gene>
    <name evidence="1" type="ORF">VHA01S_070_00030</name>
</gene>
<dbReference type="InterPro" id="IPR022253">
    <property type="entry name" value="Ribosome_recyc_fac_bac"/>
</dbReference>
<sequence length="142" mass="16402">MRSSYTVTQWWFVIDTTINISLPSLIHRVGGDAVQEAKLLAQQHACQLKRVRRSRNWMISGEALQIQAFCQCINTLHPESLAFMIRKITPALQLHQDKLESPQQRLKRLLVEDPNMTLSELMELTQCSLVEARRARFDADDL</sequence>
<protein>
    <recommendedName>
        <fullName evidence="3">Ribosome recycling factor</fullName>
    </recommendedName>
</protein>
<accession>V5FR39</accession>
<dbReference type="AlphaFoldDB" id="V5FR39"/>
<dbReference type="eggNOG" id="ENOG50338WA">
    <property type="taxonomic scope" value="Bacteria"/>
</dbReference>
<reference evidence="1 2" key="1">
    <citation type="submission" date="2013-11" db="EMBL/GenBank/DDBJ databases">
        <title>Whole genome shotgun sequence of Vibrio halioticoli NBRC 102217.</title>
        <authorList>
            <person name="Isaki S."/>
            <person name="Kimura A."/>
            <person name="Ohji S."/>
            <person name="Hosoyama A."/>
            <person name="Fujita N."/>
            <person name="Hashimoto M."/>
            <person name="Hosoyama Y."/>
            <person name="Yamazoe A."/>
        </authorList>
    </citation>
    <scope>NUCLEOTIDE SEQUENCE [LARGE SCALE GENOMIC DNA]</scope>
    <source>
        <strain evidence="1 2">NBRC 102217</strain>
    </source>
</reference>
<dbReference type="Proteomes" id="UP000017800">
    <property type="component" value="Unassembled WGS sequence"/>
</dbReference>
<organism evidence="1 2">
    <name type="scientific">Vibrio halioticoli NBRC 102217</name>
    <dbReference type="NCBI Taxonomy" id="1219072"/>
    <lineage>
        <taxon>Bacteria</taxon>
        <taxon>Pseudomonadati</taxon>
        <taxon>Pseudomonadota</taxon>
        <taxon>Gammaproteobacteria</taxon>
        <taxon>Vibrionales</taxon>
        <taxon>Vibrionaceae</taxon>
        <taxon>Vibrio</taxon>
    </lineage>
</organism>
<comment type="caution">
    <text evidence="1">The sequence shown here is derived from an EMBL/GenBank/DDBJ whole genome shotgun (WGS) entry which is preliminary data.</text>
</comment>
<dbReference type="Pfam" id="PF12614">
    <property type="entry name" value="RRF_GI"/>
    <property type="match status" value="1"/>
</dbReference>
<evidence type="ECO:0008006" key="3">
    <source>
        <dbReference type="Google" id="ProtNLM"/>
    </source>
</evidence>
<keyword evidence="2" id="KW-1185">Reference proteome</keyword>
<evidence type="ECO:0000313" key="2">
    <source>
        <dbReference type="Proteomes" id="UP000017800"/>
    </source>
</evidence>
<name>V5FR39_9VIBR</name>
<proteinExistence type="predicted"/>